<dbReference type="PANTHER" id="PTHR43791:SF19">
    <property type="entry name" value="TRANSPORTER, PUTATIVE (AFU_ORTHOLOGUE AFUA_1G01812)-RELATED"/>
    <property type="match status" value="1"/>
</dbReference>
<dbReference type="GO" id="GO:0022857">
    <property type="term" value="F:transmembrane transporter activity"/>
    <property type="evidence" value="ECO:0007669"/>
    <property type="project" value="InterPro"/>
</dbReference>
<keyword evidence="5 8" id="KW-0472">Membrane</keyword>
<dbReference type="Pfam" id="PF07690">
    <property type="entry name" value="MFS_1"/>
    <property type="match status" value="1"/>
</dbReference>
<evidence type="ECO:0000256" key="6">
    <source>
        <dbReference type="ARBA" id="ARBA00023180"/>
    </source>
</evidence>
<proteinExistence type="predicted"/>
<keyword evidence="2" id="KW-0813">Transport</keyword>
<dbReference type="AlphaFoldDB" id="A0A8H4PKY6"/>
<accession>A0A8H4PKY6</accession>
<gene>
    <name evidence="9" type="ORF">FALBO_4042</name>
</gene>
<keyword evidence="3 8" id="KW-0812">Transmembrane</keyword>
<keyword evidence="6" id="KW-0325">Glycoprotein</keyword>
<feature type="transmembrane region" description="Helical" evidence="8">
    <location>
        <begin position="213"/>
        <end position="234"/>
    </location>
</feature>
<evidence type="ECO:0000256" key="4">
    <source>
        <dbReference type="ARBA" id="ARBA00022989"/>
    </source>
</evidence>
<feature type="region of interest" description="Disordered" evidence="7">
    <location>
        <begin position="1"/>
        <end position="33"/>
    </location>
</feature>
<evidence type="ECO:0000256" key="5">
    <source>
        <dbReference type="ARBA" id="ARBA00023136"/>
    </source>
</evidence>
<sequence>MAGLARSPKETLGESSVSSDKVPRSEEIENIDEGLTDEDKAKIDRALLWKLDRNLIPWLTLLYLASFLDRTNVGNAKIEGMQEDLNMTDDQYNLGLAVFFLVYAILEPLTNVLLKRMKPSVFIPTITVLWGVCKSTIGLTHNFAGFLAARAFLGLTEGGLYPAVIYFLSVYAFSLFVPTIIKEMAQLLGVPPYAVSALTSITVGYIADRTRARGIYNIVMASIAAAGFSMQLAAQTAQVRRRVYKRGLSLGIMVMWNNLNGIGSSNVYRGQDAPNFRTGHGVVLGYIVVLLLGGSLLQTLVLRWENRKRRNGEHDSRIAGPSEFQLHLLGDKRPDFFYTT</sequence>
<organism evidence="9 10">
    <name type="scientific">Fusarium albosuccineum</name>
    <dbReference type="NCBI Taxonomy" id="1237068"/>
    <lineage>
        <taxon>Eukaryota</taxon>
        <taxon>Fungi</taxon>
        <taxon>Dikarya</taxon>
        <taxon>Ascomycota</taxon>
        <taxon>Pezizomycotina</taxon>
        <taxon>Sordariomycetes</taxon>
        <taxon>Hypocreomycetidae</taxon>
        <taxon>Hypocreales</taxon>
        <taxon>Nectriaceae</taxon>
        <taxon>Fusarium</taxon>
        <taxon>Fusarium decemcellulare species complex</taxon>
    </lineage>
</organism>
<dbReference type="Proteomes" id="UP000554235">
    <property type="component" value="Unassembled WGS sequence"/>
</dbReference>
<dbReference type="OrthoDB" id="2962993at2759"/>
<evidence type="ECO:0000256" key="1">
    <source>
        <dbReference type="ARBA" id="ARBA00004141"/>
    </source>
</evidence>
<protein>
    <submittedName>
        <fullName evidence="9">MFS transporter</fullName>
    </submittedName>
</protein>
<evidence type="ECO:0000313" key="9">
    <source>
        <dbReference type="EMBL" id="KAF4469067.1"/>
    </source>
</evidence>
<evidence type="ECO:0000256" key="2">
    <source>
        <dbReference type="ARBA" id="ARBA00022448"/>
    </source>
</evidence>
<dbReference type="SUPFAM" id="SSF103473">
    <property type="entry name" value="MFS general substrate transporter"/>
    <property type="match status" value="2"/>
</dbReference>
<comment type="subcellular location">
    <subcellularLocation>
        <location evidence="1">Membrane</location>
        <topology evidence="1">Multi-pass membrane protein</topology>
    </subcellularLocation>
</comment>
<feature type="transmembrane region" description="Helical" evidence="8">
    <location>
        <begin position="121"/>
        <end position="140"/>
    </location>
</feature>
<feature type="transmembrane region" description="Helical" evidence="8">
    <location>
        <begin position="188"/>
        <end position="207"/>
    </location>
</feature>
<dbReference type="InterPro" id="IPR011701">
    <property type="entry name" value="MFS"/>
</dbReference>
<evidence type="ECO:0000256" key="3">
    <source>
        <dbReference type="ARBA" id="ARBA00022692"/>
    </source>
</evidence>
<dbReference type="PANTHER" id="PTHR43791">
    <property type="entry name" value="PERMEASE-RELATED"/>
    <property type="match status" value="1"/>
</dbReference>
<name>A0A8H4PKY6_9HYPO</name>
<dbReference type="Gene3D" id="1.20.1250.20">
    <property type="entry name" value="MFS general substrate transporter like domains"/>
    <property type="match status" value="1"/>
</dbReference>
<dbReference type="InterPro" id="IPR036259">
    <property type="entry name" value="MFS_trans_sf"/>
</dbReference>
<evidence type="ECO:0000256" key="7">
    <source>
        <dbReference type="SAM" id="MobiDB-lite"/>
    </source>
</evidence>
<keyword evidence="10" id="KW-1185">Reference proteome</keyword>
<evidence type="ECO:0000313" key="10">
    <source>
        <dbReference type="Proteomes" id="UP000554235"/>
    </source>
</evidence>
<evidence type="ECO:0000256" key="8">
    <source>
        <dbReference type="SAM" id="Phobius"/>
    </source>
</evidence>
<feature type="transmembrane region" description="Helical" evidence="8">
    <location>
        <begin position="283"/>
        <end position="302"/>
    </location>
</feature>
<dbReference type="EMBL" id="JAADYS010000523">
    <property type="protein sequence ID" value="KAF4469067.1"/>
    <property type="molecule type" value="Genomic_DNA"/>
</dbReference>
<feature type="transmembrane region" description="Helical" evidence="8">
    <location>
        <begin position="160"/>
        <end position="181"/>
    </location>
</feature>
<keyword evidence="4 8" id="KW-1133">Transmembrane helix</keyword>
<reference evidence="9 10" key="1">
    <citation type="submission" date="2020-01" db="EMBL/GenBank/DDBJ databases">
        <title>Identification and distribution of gene clusters putatively required for synthesis of sphingolipid metabolism inhibitors in phylogenetically diverse species of the filamentous fungus Fusarium.</title>
        <authorList>
            <person name="Kim H.-S."/>
            <person name="Busman M."/>
            <person name="Brown D.W."/>
            <person name="Divon H."/>
            <person name="Uhlig S."/>
            <person name="Proctor R.H."/>
        </authorList>
    </citation>
    <scope>NUCLEOTIDE SEQUENCE [LARGE SCALE GENOMIC DNA]</scope>
    <source>
        <strain evidence="9 10">NRRL 20459</strain>
    </source>
</reference>
<feature type="transmembrane region" description="Helical" evidence="8">
    <location>
        <begin position="93"/>
        <end position="114"/>
    </location>
</feature>
<dbReference type="GO" id="GO:0016020">
    <property type="term" value="C:membrane"/>
    <property type="evidence" value="ECO:0007669"/>
    <property type="project" value="UniProtKB-SubCell"/>
</dbReference>
<comment type="caution">
    <text evidence="9">The sequence shown here is derived from an EMBL/GenBank/DDBJ whole genome shotgun (WGS) entry which is preliminary data.</text>
</comment>